<organism evidence="2 3">
    <name type="scientific">Pseudopithomyces chartarum</name>
    <dbReference type="NCBI Taxonomy" id="1892770"/>
    <lineage>
        <taxon>Eukaryota</taxon>
        <taxon>Fungi</taxon>
        <taxon>Dikarya</taxon>
        <taxon>Ascomycota</taxon>
        <taxon>Pezizomycotina</taxon>
        <taxon>Dothideomycetes</taxon>
        <taxon>Pleosporomycetidae</taxon>
        <taxon>Pleosporales</taxon>
        <taxon>Massarineae</taxon>
        <taxon>Didymosphaeriaceae</taxon>
        <taxon>Pseudopithomyces</taxon>
    </lineage>
</organism>
<dbReference type="PANTHER" id="PTHR13832">
    <property type="entry name" value="PROTEIN PHOSPHATASE 2C"/>
    <property type="match status" value="1"/>
</dbReference>
<comment type="caution">
    <text evidence="2">The sequence shown here is derived from an EMBL/GenBank/DDBJ whole genome shotgun (WGS) entry which is preliminary data.</text>
</comment>
<dbReference type="Proteomes" id="UP001280581">
    <property type="component" value="Unassembled WGS sequence"/>
</dbReference>
<dbReference type="Gene3D" id="3.60.40.10">
    <property type="entry name" value="PPM-type phosphatase domain"/>
    <property type="match status" value="1"/>
</dbReference>
<gene>
    <name evidence="2" type="ORF">GRF29_164g216142</name>
</gene>
<dbReference type="InterPro" id="IPR015655">
    <property type="entry name" value="PP2C"/>
</dbReference>
<evidence type="ECO:0000313" key="2">
    <source>
        <dbReference type="EMBL" id="KAK3201672.1"/>
    </source>
</evidence>
<dbReference type="Pfam" id="PF00481">
    <property type="entry name" value="PP2C"/>
    <property type="match status" value="1"/>
</dbReference>
<reference evidence="2 3" key="1">
    <citation type="submission" date="2021-02" db="EMBL/GenBank/DDBJ databases">
        <title>Genome assembly of Pseudopithomyces chartarum.</title>
        <authorList>
            <person name="Jauregui R."/>
            <person name="Singh J."/>
            <person name="Voisey C."/>
        </authorList>
    </citation>
    <scope>NUCLEOTIDE SEQUENCE [LARGE SCALE GENOMIC DNA]</scope>
    <source>
        <strain evidence="2 3">AGR01</strain>
    </source>
</reference>
<dbReference type="InterPro" id="IPR001932">
    <property type="entry name" value="PPM-type_phosphatase-like_dom"/>
</dbReference>
<protein>
    <recommendedName>
        <fullName evidence="1">PPM-type phosphatase domain-containing protein</fullName>
    </recommendedName>
</protein>
<dbReference type="CDD" id="cd00143">
    <property type="entry name" value="PP2Cc"/>
    <property type="match status" value="1"/>
</dbReference>
<accession>A0AAN6LPJ3</accession>
<dbReference type="GO" id="GO:0005739">
    <property type="term" value="C:mitochondrion"/>
    <property type="evidence" value="ECO:0007669"/>
    <property type="project" value="TreeGrafter"/>
</dbReference>
<feature type="domain" description="PPM-type phosphatase" evidence="1">
    <location>
        <begin position="209"/>
        <end position="575"/>
    </location>
</feature>
<dbReference type="EMBL" id="WVTA01000015">
    <property type="protein sequence ID" value="KAK3201672.1"/>
    <property type="molecule type" value="Genomic_DNA"/>
</dbReference>
<dbReference type="GO" id="GO:0004741">
    <property type="term" value="F:[pyruvate dehydrogenase (acetyl-transferring)]-phosphatase activity"/>
    <property type="evidence" value="ECO:0007669"/>
    <property type="project" value="TreeGrafter"/>
</dbReference>
<name>A0AAN6LPJ3_9PLEO</name>
<sequence length="611" mass="67731">MLQTRWAGIVARANGQRSLSVARAIYGASGSRTSLATRALATSRRVHHARSRVPPVLYASAGVQKHSAPSKDYVYPSKPLVTLDTDGIILRSAFPKKTVLFLVVLSAAAYFLFEIREEDWADHVRASFSDDPSAKPFQFFKDREELDQWLQQHEPDIGAPLKSPVVLQFLSENFSQMAAGWEIQEEEARVEIPITHGIRFQSNDPCEDYYAIGTAPGPGSKPWHYWSIYDGHAGKHTALYLQWHLHPNLSRALSSLSSGSTSSVIHATIKDVFIKTDNDIMSQAKNAANWVPAANAAAIASMAPALSGSCALLATFDPEQSTLRVACVGDSRAVLGRWDPLEGKYVAKPLSTDQTGFNEDEVARIKAAHPEEDDILDPKSGRLMGLAVSRAFGDHRWKWNNDFVKQIQSKFWGTAPRPQSKTPPYLTAEPELTETKIVRADPKDKSSKSDFMIMASDGLWDHISSDHAIECVERWLEAKERGNGLVTQDPKLQPPNFSNGFGSEQGIEYDTETGAQVSWKADPQYFAIEDDNAAVCLARNAMGGTRRGLFLGLLSLAGPLRRDAIDDTTVMVVFFDRQEDRKQPNSEKKNSSWWPWTRLSDAEISGDARKS</sequence>
<evidence type="ECO:0000259" key="1">
    <source>
        <dbReference type="PROSITE" id="PS51746"/>
    </source>
</evidence>
<keyword evidence="3" id="KW-1185">Reference proteome</keyword>
<dbReference type="AlphaFoldDB" id="A0AAN6LPJ3"/>
<dbReference type="PANTHER" id="PTHR13832:SF792">
    <property type="entry name" value="GM14286P"/>
    <property type="match status" value="1"/>
</dbReference>
<dbReference type="InterPro" id="IPR036457">
    <property type="entry name" value="PPM-type-like_dom_sf"/>
</dbReference>
<dbReference type="SMART" id="SM00332">
    <property type="entry name" value="PP2Cc"/>
    <property type="match status" value="1"/>
</dbReference>
<dbReference type="PROSITE" id="PS51746">
    <property type="entry name" value="PPM_2"/>
    <property type="match status" value="1"/>
</dbReference>
<dbReference type="SUPFAM" id="SSF81606">
    <property type="entry name" value="PP2C-like"/>
    <property type="match status" value="1"/>
</dbReference>
<proteinExistence type="predicted"/>
<evidence type="ECO:0000313" key="3">
    <source>
        <dbReference type="Proteomes" id="UP001280581"/>
    </source>
</evidence>